<dbReference type="Pfam" id="PF15588">
    <property type="entry name" value="Imm10"/>
    <property type="match status" value="1"/>
</dbReference>
<reference evidence="1 2" key="1">
    <citation type="submission" date="2018-03" db="EMBL/GenBank/DDBJ databases">
        <title>Massilia armeniaca sp. nov., isolated from desert soil.</title>
        <authorList>
            <person name="Huang H."/>
            <person name="Ren M."/>
        </authorList>
    </citation>
    <scope>NUCLEOTIDE SEQUENCE [LARGE SCALE GENOMIC DNA]</scope>
    <source>
        <strain evidence="1 2">ZMN-3</strain>
    </source>
</reference>
<dbReference type="KEGG" id="masz:C9I28_01360"/>
<evidence type="ECO:0000313" key="1">
    <source>
        <dbReference type="EMBL" id="AVR94503.1"/>
    </source>
</evidence>
<gene>
    <name evidence="1" type="ORF">C9I28_01360</name>
</gene>
<evidence type="ECO:0000313" key="2">
    <source>
        <dbReference type="Proteomes" id="UP000240505"/>
    </source>
</evidence>
<name>A0A2R4C4E8_9BURK</name>
<evidence type="ECO:0008006" key="3">
    <source>
        <dbReference type="Google" id="ProtNLM"/>
    </source>
</evidence>
<dbReference type="RefSeq" id="WP_107139854.1">
    <property type="nucleotide sequence ID" value="NZ_CP028324.1"/>
</dbReference>
<dbReference type="EMBL" id="CP028324">
    <property type="protein sequence ID" value="AVR94503.1"/>
    <property type="molecule type" value="Genomic_DNA"/>
</dbReference>
<accession>A0A2R4C4E8</accession>
<dbReference type="InterPro" id="IPR028962">
    <property type="entry name" value="Imm10"/>
</dbReference>
<dbReference type="OrthoDB" id="8706846at2"/>
<sequence>MKNIFTFRAASIAAQEADDSYIVGFADSRSQPQEYIILQRSVYPDGEPDEDEPDTYFLEINDQATSGYGGIQSATLSQDSFTLVLADDNEYSDGLTAVTVRFDAAQLPADLKQYLGQIFHGTDCTFTAS</sequence>
<organism evidence="1 2">
    <name type="scientific">Pseudoduganella armeniaca</name>
    <dbReference type="NCBI Taxonomy" id="2072590"/>
    <lineage>
        <taxon>Bacteria</taxon>
        <taxon>Pseudomonadati</taxon>
        <taxon>Pseudomonadota</taxon>
        <taxon>Betaproteobacteria</taxon>
        <taxon>Burkholderiales</taxon>
        <taxon>Oxalobacteraceae</taxon>
        <taxon>Telluria group</taxon>
        <taxon>Pseudoduganella</taxon>
    </lineage>
</organism>
<protein>
    <recommendedName>
        <fullName evidence="3">Immunity protein 10</fullName>
    </recommendedName>
</protein>
<proteinExistence type="predicted"/>
<keyword evidence="2" id="KW-1185">Reference proteome</keyword>
<dbReference type="AlphaFoldDB" id="A0A2R4C4E8"/>
<dbReference type="Proteomes" id="UP000240505">
    <property type="component" value="Chromosome"/>
</dbReference>